<accession>A0A6A7YP04</accession>
<name>A0A6A7YP04_9PSED</name>
<dbReference type="Proteomes" id="UP000489190">
    <property type="component" value="Unassembled WGS sequence"/>
</dbReference>
<sequence length="312" mass="34484">MTPATVQAFVAQHHAPDDTLYLLIDLSADCASDDPLHIEALHQTLGREAITPLLRPDLMHTPLACPVLVTLAEPGRSPSQQLLALSALRAKDDFFRHKRYVCGWLSSGANAQTVSAHVIALGQLTQGQTCTYFPVHEPLRLELLVATYRRNEPGPWWPVRHWLLPTSSGDSGMLTGIPDQGSAPDERAYAIQQDVPMVSALLSSWRRALQVPLTYAPDRWNGPTALPPLAAAKAYMQIRQARTLGLAQQPDLLTLALFHLMLHPRLHEHAGVRSVIKQAVQEQRPLSTLFALFNDSAWRQVVEDLFYAGACP</sequence>
<dbReference type="Proteomes" id="UP000441404">
    <property type="component" value="Unassembled WGS sequence"/>
</dbReference>
<comment type="caution">
    <text evidence="1">The sequence shown here is derived from an EMBL/GenBank/DDBJ whole genome shotgun (WGS) entry which is preliminary data.</text>
</comment>
<evidence type="ECO:0000313" key="4">
    <source>
        <dbReference type="Proteomes" id="UP000489190"/>
    </source>
</evidence>
<reference evidence="3 4" key="1">
    <citation type="submission" date="2019-10" db="EMBL/GenBank/DDBJ databases">
        <title>Evaluation of single-gene subtyping targets for Pseudomonas.</title>
        <authorList>
            <person name="Reichler S.J."/>
            <person name="Orsi R.H."/>
            <person name="Wiedmann M."/>
            <person name="Martin N.H."/>
            <person name="Murphy S.I."/>
        </authorList>
    </citation>
    <scope>NUCLEOTIDE SEQUENCE [LARGE SCALE GENOMIC DNA]</scope>
    <source>
        <strain evidence="2 4">FSL R10-3254</strain>
        <strain evidence="1 3">FSL R10-3257</strain>
    </source>
</reference>
<organism evidence="1 3">
    <name type="scientific">Pseudomonas helleri</name>
    <dbReference type="NCBI Taxonomy" id="1608996"/>
    <lineage>
        <taxon>Bacteria</taxon>
        <taxon>Pseudomonadati</taxon>
        <taxon>Pseudomonadota</taxon>
        <taxon>Gammaproteobacteria</taxon>
        <taxon>Pseudomonadales</taxon>
        <taxon>Pseudomonadaceae</taxon>
        <taxon>Pseudomonas</taxon>
    </lineage>
</organism>
<proteinExistence type="predicted"/>
<dbReference type="EMBL" id="WIWJ01000056">
    <property type="protein sequence ID" value="MQT49482.1"/>
    <property type="molecule type" value="Genomic_DNA"/>
</dbReference>
<gene>
    <name evidence="2" type="ORF">GHO39_18605</name>
    <name evidence="1" type="ORF">GHO40_22540</name>
</gene>
<dbReference type="RefSeq" id="WP_123752217.1">
    <property type="nucleotide sequence ID" value="NZ_WIWI01000053.1"/>
</dbReference>
<evidence type="ECO:0000313" key="2">
    <source>
        <dbReference type="EMBL" id="MQT91129.1"/>
    </source>
</evidence>
<dbReference type="EMBL" id="WIWI01000053">
    <property type="protein sequence ID" value="MQT91129.1"/>
    <property type="molecule type" value="Genomic_DNA"/>
</dbReference>
<dbReference type="AlphaFoldDB" id="A0A6A7YP04"/>
<protein>
    <recommendedName>
        <fullName evidence="5">DUF4123 domain-containing protein</fullName>
    </recommendedName>
</protein>
<evidence type="ECO:0008006" key="5">
    <source>
        <dbReference type="Google" id="ProtNLM"/>
    </source>
</evidence>
<evidence type="ECO:0000313" key="3">
    <source>
        <dbReference type="Proteomes" id="UP000441404"/>
    </source>
</evidence>
<evidence type="ECO:0000313" key="1">
    <source>
        <dbReference type="EMBL" id="MQT49482.1"/>
    </source>
</evidence>